<evidence type="ECO:0000313" key="1">
    <source>
        <dbReference type="EMBL" id="CAB4911200.1"/>
    </source>
</evidence>
<proteinExistence type="predicted"/>
<name>A0A6J7H4B5_9ZZZZ</name>
<sequence length="106" mass="11253">MPRPLRILPAAAAALALGLAGCGGSGDGVSCDDVVCTVQSDGPGTYTLDQQRTEVEVSDLTDDAVRVRVNSEEQTVRRGADPARIRGYLVAAEETSPDRVKIRLER</sequence>
<organism evidence="1">
    <name type="scientific">freshwater metagenome</name>
    <dbReference type="NCBI Taxonomy" id="449393"/>
    <lineage>
        <taxon>unclassified sequences</taxon>
        <taxon>metagenomes</taxon>
        <taxon>ecological metagenomes</taxon>
    </lineage>
</organism>
<gene>
    <name evidence="1" type="ORF">UFOPK3564_01254</name>
</gene>
<accession>A0A6J7H4B5</accession>
<dbReference type="PROSITE" id="PS51257">
    <property type="entry name" value="PROKAR_LIPOPROTEIN"/>
    <property type="match status" value="1"/>
</dbReference>
<dbReference type="AlphaFoldDB" id="A0A6J7H4B5"/>
<reference evidence="1" key="1">
    <citation type="submission" date="2020-05" db="EMBL/GenBank/DDBJ databases">
        <authorList>
            <person name="Chiriac C."/>
            <person name="Salcher M."/>
            <person name="Ghai R."/>
            <person name="Kavagutti S V."/>
        </authorList>
    </citation>
    <scope>NUCLEOTIDE SEQUENCE</scope>
</reference>
<dbReference type="EMBL" id="CAFBMK010000058">
    <property type="protein sequence ID" value="CAB4911200.1"/>
    <property type="molecule type" value="Genomic_DNA"/>
</dbReference>
<protein>
    <submittedName>
        <fullName evidence="1">Unannotated protein</fullName>
    </submittedName>
</protein>